<proteinExistence type="predicted"/>
<protein>
    <submittedName>
        <fullName evidence="2">Uncharacterized protein</fullName>
    </submittedName>
</protein>
<evidence type="ECO:0000313" key="2">
    <source>
        <dbReference type="EMBL" id="MBW9108540.1"/>
    </source>
</evidence>
<dbReference type="EMBL" id="JAEUAX010000001">
    <property type="protein sequence ID" value="MBW9108540.1"/>
    <property type="molecule type" value="Genomic_DNA"/>
</dbReference>
<evidence type="ECO:0000313" key="3">
    <source>
        <dbReference type="Proteomes" id="UP000777440"/>
    </source>
</evidence>
<keyword evidence="1" id="KW-1133">Transmembrane helix</keyword>
<accession>A0ABS7HVF0</accession>
<keyword evidence="1" id="KW-0812">Transmembrane</keyword>
<name>A0ABS7HVF0_9MICO</name>
<keyword evidence="3" id="KW-1185">Reference proteome</keyword>
<keyword evidence="1" id="KW-0472">Membrane</keyword>
<feature type="transmembrane region" description="Helical" evidence="1">
    <location>
        <begin position="27"/>
        <end position="50"/>
    </location>
</feature>
<reference evidence="2 3" key="1">
    <citation type="journal article" date="2021" name="MBio">
        <title>Poor Competitiveness of Bradyrhizobium in Pigeon Pea Root Colonization in Indian Soils.</title>
        <authorList>
            <person name="Chalasani D."/>
            <person name="Basu A."/>
            <person name="Pullabhotla S.V.S.R.N."/>
            <person name="Jorrin B."/>
            <person name="Neal A.L."/>
            <person name="Poole P.S."/>
            <person name="Podile A.R."/>
            <person name="Tkacz A."/>
        </authorList>
    </citation>
    <scope>NUCLEOTIDE SEQUENCE [LARGE SCALE GENOMIC DNA]</scope>
    <source>
        <strain evidence="2 3">HU12</strain>
    </source>
</reference>
<organism evidence="2 3">
    <name type="scientific">Microbacterium ureisolvens</name>
    <dbReference type="NCBI Taxonomy" id="2781186"/>
    <lineage>
        <taxon>Bacteria</taxon>
        <taxon>Bacillati</taxon>
        <taxon>Actinomycetota</taxon>
        <taxon>Actinomycetes</taxon>
        <taxon>Micrococcales</taxon>
        <taxon>Microbacteriaceae</taxon>
        <taxon>Microbacterium</taxon>
    </lineage>
</organism>
<gene>
    <name evidence="2" type="ORF">JNB61_02010</name>
</gene>
<sequence length="223" mass="23524">MAARAKPSPRLAVEGGVPAPAPIYRSVTLLIALGVFGAAVLWVGLIVLLGGEPWMFPFSAPAPWLFLALVPSVIAILLAVRGIALWALLFAAVSVWLVPTGLATIAVVLVALWTVRGIRSQWAAHDLDCVIATAAAHGLPVLVVQHVAGKARARKTTDTTQVQVRDVDTGELSTAHVWGPMTTGTTFVRQGMNVIAQAPPGADADLRRWVERQNRRSAAANAA</sequence>
<dbReference type="Proteomes" id="UP000777440">
    <property type="component" value="Unassembled WGS sequence"/>
</dbReference>
<evidence type="ECO:0000256" key="1">
    <source>
        <dbReference type="SAM" id="Phobius"/>
    </source>
</evidence>
<comment type="caution">
    <text evidence="2">The sequence shown here is derived from an EMBL/GenBank/DDBJ whole genome shotgun (WGS) entry which is preliminary data.</text>
</comment>
<feature type="transmembrane region" description="Helical" evidence="1">
    <location>
        <begin position="86"/>
        <end position="113"/>
    </location>
</feature>
<feature type="transmembrane region" description="Helical" evidence="1">
    <location>
        <begin position="62"/>
        <end position="80"/>
    </location>
</feature>
<dbReference type="RefSeq" id="WP_220338609.1">
    <property type="nucleotide sequence ID" value="NZ_JAEUAX010000001.1"/>
</dbReference>